<dbReference type="Gene3D" id="3.30.565.10">
    <property type="entry name" value="Histidine kinase-like ATPase, C-terminal domain"/>
    <property type="match status" value="1"/>
</dbReference>
<evidence type="ECO:0000256" key="1">
    <source>
        <dbReference type="ARBA" id="ARBA00000085"/>
    </source>
</evidence>
<dbReference type="SUPFAM" id="SSF47384">
    <property type="entry name" value="Homodimeric domain of signal transducing histidine kinase"/>
    <property type="match status" value="1"/>
</dbReference>
<dbReference type="InterPro" id="IPR003594">
    <property type="entry name" value="HATPase_dom"/>
</dbReference>
<protein>
    <recommendedName>
        <fullName evidence="2">histidine kinase</fullName>
        <ecNumber evidence="2">2.7.13.3</ecNumber>
    </recommendedName>
</protein>
<dbReference type="Pfam" id="PF02518">
    <property type="entry name" value="HATPase_c"/>
    <property type="match status" value="1"/>
</dbReference>
<dbReference type="RefSeq" id="WP_006625265.1">
    <property type="nucleotide sequence ID" value="NZ_ABYK01000050.1"/>
</dbReference>
<proteinExistence type="predicted"/>
<feature type="coiled-coil region" evidence="6">
    <location>
        <begin position="45"/>
        <end position="72"/>
    </location>
</feature>
<dbReference type="InterPro" id="IPR036097">
    <property type="entry name" value="HisK_dim/P_sf"/>
</dbReference>
<feature type="domain" description="Histidine kinase" evidence="8">
    <location>
        <begin position="275"/>
        <end position="540"/>
    </location>
</feature>
<dbReference type="GO" id="GO:0000155">
    <property type="term" value="F:phosphorelay sensor kinase activity"/>
    <property type="evidence" value="ECO:0007669"/>
    <property type="project" value="InterPro"/>
</dbReference>
<keyword evidence="4 9" id="KW-0418">Kinase</keyword>
<dbReference type="SUPFAM" id="SSF55874">
    <property type="entry name" value="ATPase domain of HSP90 chaperone/DNA topoisomerase II/histidine kinase"/>
    <property type="match status" value="1"/>
</dbReference>
<comment type="catalytic activity">
    <reaction evidence="1">
        <text>ATP + protein L-histidine = ADP + protein N-phospho-L-histidine.</text>
        <dbReference type="EC" id="2.7.13.3"/>
    </reaction>
</comment>
<dbReference type="CDD" id="cd00082">
    <property type="entry name" value="HisKA"/>
    <property type="match status" value="1"/>
</dbReference>
<name>B5W7A9_LIMMA</name>
<evidence type="ECO:0000256" key="4">
    <source>
        <dbReference type="ARBA" id="ARBA00022777"/>
    </source>
</evidence>
<comment type="caution">
    <text evidence="9">The sequence shown here is derived from an EMBL/GenBank/DDBJ whole genome shotgun (WGS) entry which is preliminary data.</text>
</comment>
<dbReference type="InterPro" id="IPR036890">
    <property type="entry name" value="HATPase_C_sf"/>
</dbReference>
<evidence type="ECO:0000256" key="2">
    <source>
        <dbReference type="ARBA" id="ARBA00012438"/>
    </source>
</evidence>
<keyword evidence="4 9" id="KW-0808">Transferase</keyword>
<evidence type="ECO:0000256" key="3">
    <source>
        <dbReference type="ARBA" id="ARBA00022553"/>
    </source>
</evidence>
<keyword evidence="3" id="KW-0597">Phosphoprotein</keyword>
<dbReference type="PANTHER" id="PTHR43065:SF50">
    <property type="entry name" value="HISTIDINE KINASE"/>
    <property type="match status" value="1"/>
</dbReference>
<dbReference type="Proteomes" id="UP000004061">
    <property type="component" value="Unassembled WGS sequence"/>
</dbReference>
<evidence type="ECO:0000256" key="6">
    <source>
        <dbReference type="SAM" id="Coils"/>
    </source>
</evidence>
<feature type="compositionally biased region" description="Basic and acidic residues" evidence="7">
    <location>
        <begin position="1"/>
        <end position="10"/>
    </location>
</feature>
<dbReference type="Gene3D" id="1.10.287.130">
    <property type="match status" value="1"/>
</dbReference>
<evidence type="ECO:0000313" key="10">
    <source>
        <dbReference type="Proteomes" id="UP000004061"/>
    </source>
</evidence>
<feature type="region of interest" description="Disordered" evidence="7">
    <location>
        <begin position="1"/>
        <end position="23"/>
    </location>
</feature>
<evidence type="ECO:0000259" key="8">
    <source>
        <dbReference type="PROSITE" id="PS50109"/>
    </source>
</evidence>
<dbReference type="PRINTS" id="PR00344">
    <property type="entry name" value="BCTRLSENSOR"/>
</dbReference>
<dbReference type="InterPro" id="IPR005467">
    <property type="entry name" value="His_kinase_dom"/>
</dbReference>
<evidence type="ECO:0000313" key="9">
    <source>
        <dbReference type="EMBL" id="EDZ92596.1"/>
    </source>
</evidence>
<gene>
    <name evidence="9" type="ORF">AmaxDRAFT_4659</name>
</gene>
<dbReference type="EC" id="2.7.13.3" evidence="2"/>
<dbReference type="EMBL" id="ABYK01000050">
    <property type="protein sequence ID" value="EDZ92596.1"/>
    <property type="molecule type" value="Genomic_DNA"/>
</dbReference>
<dbReference type="InterPro" id="IPR004358">
    <property type="entry name" value="Sig_transdc_His_kin-like_C"/>
</dbReference>
<dbReference type="AlphaFoldDB" id="B5W7A9"/>
<dbReference type="InterPro" id="IPR003661">
    <property type="entry name" value="HisK_dim/P_dom"/>
</dbReference>
<evidence type="ECO:0000256" key="5">
    <source>
        <dbReference type="ARBA" id="ARBA00023012"/>
    </source>
</evidence>
<dbReference type="SMART" id="SM00387">
    <property type="entry name" value="HATPase_c"/>
    <property type="match status" value="1"/>
</dbReference>
<keyword evidence="6" id="KW-0175">Coiled coil</keyword>
<accession>B5W7A9</accession>
<dbReference type="PROSITE" id="PS50109">
    <property type="entry name" value="HIS_KIN"/>
    <property type="match status" value="1"/>
</dbReference>
<organism evidence="9 10">
    <name type="scientific">Limnospira maxima CS-328</name>
    <dbReference type="NCBI Taxonomy" id="513049"/>
    <lineage>
        <taxon>Bacteria</taxon>
        <taxon>Bacillati</taxon>
        <taxon>Cyanobacteriota</taxon>
        <taxon>Cyanophyceae</taxon>
        <taxon>Oscillatoriophycideae</taxon>
        <taxon>Oscillatoriales</taxon>
        <taxon>Sirenicapillariaceae</taxon>
        <taxon>Limnospira</taxon>
    </lineage>
</organism>
<dbReference type="PANTHER" id="PTHR43065">
    <property type="entry name" value="SENSOR HISTIDINE KINASE"/>
    <property type="match status" value="1"/>
</dbReference>
<keyword evidence="10" id="KW-1185">Reference proteome</keyword>
<dbReference type="SMART" id="SM00388">
    <property type="entry name" value="HisKA"/>
    <property type="match status" value="1"/>
</dbReference>
<evidence type="ECO:0000256" key="7">
    <source>
        <dbReference type="SAM" id="MobiDB-lite"/>
    </source>
</evidence>
<keyword evidence="5" id="KW-0902">Two-component regulatory system</keyword>
<reference evidence="9 10" key="1">
    <citation type="journal article" date="2011" name="Appl. Environ. Microbiol.">
        <title>Contribution of a Sodium Ion Gradient to Energy Conservation during Fermentation in the Cyanobacterium Arthrospira (Spirulina) maxima CS-328.</title>
        <authorList>
            <person name="Carrieri D."/>
            <person name="Ananyev G."/>
            <person name="Lenz O."/>
            <person name="Bryant D.A."/>
            <person name="Dismukes G.C."/>
        </authorList>
    </citation>
    <scope>NUCLEOTIDE SEQUENCE [LARGE SCALE GENOMIC DNA]</scope>
    <source>
        <strain evidence="9 10">CS-328</strain>
    </source>
</reference>
<sequence precursor="true">MRKESEKRDSLWQSASQSPKKKASGNMPVKVAVVLGLCLSTVAAIAVWQRERETLAIELRESTENLRSALQEQIDGNSDLTGGNFSAGELLKATLPGQVLENLNIYLYQESVDGEFEPLAFYEFNAHTLIVDRLDPPKLSGRGWLCPEFSVPSSSSTGQAFRQLRQTQTTGKPCQRTLSVGDRQWFLLLLPTSAYLAPYKYWQSWGIFLGGSILTSLLATYLLVSGRYTKQVEELVEERTIKAQQLQKALEELQETQGMLVHSEKMSSLGQMVAGIAHEINNPVNFISGNISCTKEYVQDLLKLIEVYQSHYPNPDPDIEEFSSEIDLDFLAEDLPKILNSMQVGVNRISQIVLSMRNFSRLDRAEMQAVNLHEGIDSTLLILNNRLTAKAGIYGIKLIKTYGELPLVECNAGQLNQVFMNIVANAIDAIESYDKQRSQEEKKANPSWIAIQTSVGNASDIRGGYDYVTVTIADNGPGIPADIQKKIFDPFFTTKPVGKGTGLGMSIAYKIVVEGHGGTIRCRSSVGQGTEFTINLPIRQISTNQKPNLMEICVA</sequence>